<accession>A0A3L9ZWP4</accession>
<dbReference type="Gene3D" id="1.25.40.10">
    <property type="entry name" value="Tetratricopeptide repeat domain"/>
    <property type="match status" value="1"/>
</dbReference>
<evidence type="ECO:0000256" key="2">
    <source>
        <dbReference type="SAM" id="Phobius"/>
    </source>
</evidence>
<dbReference type="PROSITE" id="PS50293">
    <property type="entry name" value="TPR_REGION"/>
    <property type="match status" value="1"/>
</dbReference>
<sequence length="247" mass="28203">MKNILYLFLLSTQIFFAQSGFEKGNALYAKGNYSEAAVAYESVLNSNQHSAELYFNLANTYYKLNKVAPSIYYYEKALVLNPKDQESLNNLKFAHKKTIDEIKVIPKVGFAKLVRDFTGIYNYNTWGWATVGLATLFLLFFIGYYFLEITVWKRAFFVGMFIAILVLLITASSAIFEKRYFDTEKPAIVFAEMANVKSEPRDGGKSLFLLHEGTKVYVEEVIGKWKKILLTDGTEGWIESSAIKEVK</sequence>
<feature type="transmembrane region" description="Helical" evidence="2">
    <location>
        <begin position="154"/>
        <end position="176"/>
    </location>
</feature>
<dbReference type="EMBL" id="REFH01000008">
    <property type="protein sequence ID" value="RMA77123.1"/>
    <property type="molecule type" value="Genomic_DNA"/>
</dbReference>
<proteinExistence type="predicted"/>
<dbReference type="OrthoDB" id="9776208at2"/>
<dbReference type="SMART" id="SM00028">
    <property type="entry name" value="TPR"/>
    <property type="match status" value="2"/>
</dbReference>
<keyword evidence="2" id="KW-0812">Transmembrane</keyword>
<dbReference type="PROSITE" id="PS50005">
    <property type="entry name" value="TPR"/>
    <property type="match status" value="1"/>
</dbReference>
<dbReference type="InterPro" id="IPR011990">
    <property type="entry name" value="TPR-like_helical_dom_sf"/>
</dbReference>
<name>A0A3L9ZWP4_9FLAO</name>
<dbReference type="AlphaFoldDB" id="A0A3L9ZWP4"/>
<protein>
    <submittedName>
        <fullName evidence="3">SH3 domain-containing protein</fullName>
    </submittedName>
</protein>
<keyword evidence="4" id="KW-1185">Reference proteome</keyword>
<keyword evidence="2" id="KW-1133">Transmembrane helix</keyword>
<evidence type="ECO:0000256" key="1">
    <source>
        <dbReference type="PROSITE-ProRule" id="PRU00339"/>
    </source>
</evidence>
<comment type="caution">
    <text evidence="3">The sequence shown here is derived from an EMBL/GenBank/DDBJ whole genome shotgun (WGS) entry which is preliminary data.</text>
</comment>
<evidence type="ECO:0000313" key="4">
    <source>
        <dbReference type="Proteomes" id="UP000280368"/>
    </source>
</evidence>
<dbReference type="SUPFAM" id="SSF48452">
    <property type="entry name" value="TPR-like"/>
    <property type="match status" value="1"/>
</dbReference>
<evidence type="ECO:0000313" key="3">
    <source>
        <dbReference type="EMBL" id="RMA77123.1"/>
    </source>
</evidence>
<dbReference type="Proteomes" id="UP000280368">
    <property type="component" value="Unassembled WGS sequence"/>
</dbReference>
<keyword evidence="2" id="KW-0472">Membrane</keyword>
<dbReference type="Gene3D" id="2.30.30.40">
    <property type="entry name" value="SH3 Domains"/>
    <property type="match status" value="1"/>
</dbReference>
<gene>
    <name evidence="3" type="ORF">BC961_1111</name>
</gene>
<dbReference type="RefSeq" id="WP_121924826.1">
    <property type="nucleotide sequence ID" value="NZ_CBCSGA010000001.1"/>
</dbReference>
<dbReference type="Pfam" id="PF13414">
    <property type="entry name" value="TPR_11"/>
    <property type="match status" value="1"/>
</dbReference>
<organism evidence="3 4">
    <name type="scientific">Flavobacterium weaverense</name>
    <dbReference type="NCBI Taxonomy" id="271156"/>
    <lineage>
        <taxon>Bacteria</taxon>
        <taxon>Pseudomonadati</taxon>
        <taxon>Bacteroidota</taxon>
        <taxon>Flavobacteriia</taxon>
        <taxon>Flavobacteriales</taxon>
        <taxon>Flavobacteriaceae</taxon>
        <taxon>Flavobacterium</taxon>
    </lineage>
</organism>
<dbReference type="InterPro" id="IPR019734">
    <property type="entry name" value="TPR_rpt"/>
</dbReference>
<feature type="repeat" description="TPR" evidence="1">
    <location>
        <begin position="51"/>
        <end position="84"/>
    </location>
</feature>
<keyword evidence="1" id="KW-0802">TPR repeat</keyword>
<feature type="transmembrane region" description="Helical" evidence="2">
    <location>
        <begin position="126"/>
        <end position="147"/>
    </location>
</feature>
<reference evidence="3 4" key="1">
    <citation type="submission" date="2018-10" db="EMBL/GenBank/DDBJ databases">
        <title>Genomic Encyclopedia of Archaeal and Bacterial Type Strains, Phase II (KMG-II): from individual species to whole genera.</title>
        <authorList>
            <person name="Goeker M."/>
        </authorList>
    </citation>
    <scope>NUCLEOTIDE SEQUENCE [LARGE SCALE GENOMIC DNA]</scope>
    <source>
        <strain evidence="3 4">DSM 19727</strain>
    </source>
</reference>